<proteinExistence type="predicted"/>
<evidence type="ECO:0000259" key="4">
    <source>
        <dbReference type="SMART" id="SM00796"/>
    </source>
</evidence>
<keyword evidence="3" id="KW-0067">ATP-binding</keyword>
<sequence length="197" mass="20813">MNILPCGDRAVLIECDTLHEAQTWFAALREHAEVVLGARTVLVRGDLRASRELIARTDPSTSAVEAGPVVEIPVTYDGADLAEVAGLTGMSAADVVAAHTGTAWTVAFGGFAPGFSYLVGGDPRLHVPRRSSPRTRVPAGSVGLAGEFSGVYPRESPGGWQLIGRTTLPTWDIDREPPALLVAGTTVRFVADREVDP</sequence>
<dbReference type="OrthoDB" id="9778567at2"/>
<dbReference type="SUPFAM" id="SSF50891">
    <property type="entry name" value="Cyclophilin-like"/>
    <property type="match status" value="1"/>
</dbReference>
<evidence type="ECO:0000256" key="2">
    <source>
        <dbReference type="ARBA" id="ARBA00022801"/>
    </source>
</evidence>
<reference evidence="5 6" key="1">
    <citation type="submission" date="2018-08" db="EMBL/GenBank/DDBJ databases">
        <title>Aeromicrobium sp. M2KJ-4, whole genome shotgun sequence.</title>
        <authorList>
            <person name="Tuo L."/>
        </authorList>
    </citation>
    <scope>NUCLEOTIDE SEQUENCE [LARGE SCALE GENOMIC DNA]</scope>
    <source>
        <strain evidence="5 6">M2KJ-4</strain>
    </source>
</reference>
<name>A0A371P8R2_9ACTN</name>
<gene>
    <name evidence="5" type="ORF">DX116_01485</name>
</gene>
<dbReference type="PANTHER" id="PTHR34698:SF2">
    <property type="entry name" value="5-OXOPROLINASE SUBUNIT B"/>
    <property type="match status" value="1"/>
</dbReference>
<feature type="domain" description="Carboxyltransferase" evidence="4">
    <location>
        <begin position="1"/>
        <end position="181"/>
    </location>
</feature>
<dbReference type="InterPro" id="IPR003833">
    <property type="entry name" value="CT_C_D"/>
</dbReference>
<comment type="caution">
    <text evidence="5">The sequence shown here is derived from an EMBL/GenBank/DDBJ whole genome shotgun (WGS) entry which is preliminary data.</text>
</comment>
<dbReference type="PANTHER" id="PTHR34698">
    <property type="entry name" value="5-OXOPROLINASE SUBUNIT B"/>
    <property type="match status" value="1"/>
</dbReference>
<dbReference type="InterPro" id="IPR029000">
    <property type="entry name" value="Cyclophilin-like_dom_sf"/>
</dbReference>
<dbReference type="Gene3D" id="3.30.1360.40">
    <property type="match status" value="1"/>
</dbReference>
<dbReference type="RefSeq" id="WP_119702468.1">
    <property type="nucleotide sequence ID" value="NZ_JBHSOI010000001.1"/>
</dbReference>
<dbReference type="InterPro" id="IPR010016">
    <property type="entry name" value="PxpB"/>
</dbReference>
<protein>
    <submittedName>
        <fullName evidence="5">Allophanate hydrolase subunit 1</fullName>
    </submittedName>
</protein>
<keyword evidence="1" id="KW-0547">Nucleotide-binding</keyword>
<dbReference type="GO" id="GO:0005524">
    <property type="term" value="F:ATP binding"/>
    <property type="evidence" value="ECO:0007669"/>
    <property type="project" value="UniProtKB-KW"/>
</dbReference>
<keyword evidence="2 5" id="KW-0378">Hydrolase</keyword>
<evidence type="ECO:0000313" key="5">
    <source>
        <dbReference type="EMBL" id="REK72337.1"/>
    </source>
</evidence>
<evidence type="ECO:0000256" key="3">
    <source>
        <dbReference type="ARBA" id="ARBA00022840"/>
    </source>
</evidence>
<evidence type="ECO:0000256" key="1">
    <source>
        <dbReference type="ARBA" id="ARBA00022741"/>
    </source>
</evidence>
<dbReference type="AlphaFoldDB" id="A0A371P8R2"/>
<dbReference type="Proteomes" id="UP000265581">
    <property type="component" value="Unassembled WGS sequence"/>
</dbReference>
<dbReference type="Pfam" id="PF02682">
    <property type="entry name" value="CT_C_D"/>
    <property type="match status" value="1"/>
</dbReference>
<dbReference type="GO" id="GO:0016787">
    <property type="term" value="F:hydrolase activity"/>
    <property type="evidence" value="ECO:0007669"/>
    <property type="project" value="UniProtKB-KW"/>
</dbReference>
<accession>A0A371P8R2</accession>
<dbReference type="SMART" id="SM00796">
    <property type="entry name" value="AHS1"/>
    <property type="match status" value="1"/>
</dbReference>
<organism evidence="5 6">
    <name type="scientific">Aeromicrobium endophyticum</name>
    <dbReference type="NCBI Taxonomy" id="2292704"/>
    <lineage>
        <taxon>Bacteria</taxon>
        <taxon>Bacillati</taxon>
        <taxon>Actinomycetota</taxon>
        <taxon>Actinomycetes</taxon>
        <taxon>Propionibacteriales</taxon>
        <taxon>Nocardioidaceae</taxon>
        <taxon>Aeromicrobium</taxon>
    </lineage>
</organism>
<evidence type="ECO:0000313" key="6">
    <source>
        <dbReference type="Proteomes" id="UP000265581"/>
    </source>
</evidence>
<dbReference type="EMBL" id="QUBR01000001">
    <property type="protein sequence ID" value="REK72337.1"/>
    <property type="molecule type" value="Genomic_DNA"/>
</dbReference>
<keyword evidence="6" id="KW-1185">Reference proteome</keyword>
<dbReference type="Gene3D" id="2.40.100.10">
    <property type="entry name" value="Cyclophilin-like"/>
    <property type="match status" value="1"/>
</dbReference>